<gene>
    <name evidence="18" type="ORF">OBBRIDRAFT_839192</name>
</gene>
<keyword evidence="9 15" id="KW-0378">Hydrolase</keyword>
<dbReference type="Proteomes" id="UP000250043">
    <property type="component" value="Unassembled WGS sequence"/>
</dbReference>
<dbReference type="CDD" id="cd04056">
    <property type="entry name" value="Peptidases_S53"/>
    <property type="match status" value="1"/>
</dbReference>
<evidence type="ECO:0000256" key="16">
    <source>
        <dbReference type="SAM" id="SignalP"/>
    </source>
</evidence>
<evidence type="ECO:0000256" key="7">
    <source>
        <dbReference type="ARBA" id="ARBA00022723"/>
    </source>
</evidence>
<accession>A0A8E2DFS1</accession>
<evidence type="ECO:0000313" key="19">
    <source>
        <dbReference type="Proteomes" id="UP000250043"/>
    </source>
</evidence>
<keyword evidence="19" id="KW-1185">Reference proteome</keyword>
<evidence type="ECO:0000313" key="18">
    <source>
        <dbReference type="EMBL" id="OCH85122.1"/>
    </source>
</evidence>
<dbReference type="PROSITE" id="PS51695">
    <property type="entry name" value="SEDOLISIN"/>
    <property type="match status" value="1"/>
</dbReference>
<evidence type="ECO:0000256" key="13">
    <source>
        <dbReference type="ARBA" id="ARBA00023145"/>
    </source>
</evidence>
<comment type="function">
    <text evidence="2">Secreted tripeptidyl-peptidase which degrades proteins at acidic pHs and is involved in virulence.</text>
</comment>
<dbReference type="PANTHER" id="PTHR14218">
    <property type="entry name" value="PROTEASE S8 TRIPEPTIDYL PEPTIDASE I CLN2"/>
    <property type="match status" value="1"/>
</dbReference>
<dbReference type="EMBL" id="KV722607">
    <property type="protein sequence ID" value="OCH85122.1"/>
    <property type="molecule type" value="Genomic_DNA"/>
</dbReference>
<reference evidence="18 19" key="1">
    <citation type="submission" date="2016-07" db="EMBL/GenBank/DDBJ databases">
        <title>Draft genome of the white-rot fungus Obba rivulosa 3A-2.</title>
        <authorList>
            <consortium name="DOE Joint Genome Institute"/>
            <person name="Miettinen O."/>
            <person name="Riley R."/>
            <person name="Acob R."/>
            <person name="Barry K."/>
            <person name="Cullen D."/>
            <person name="De Vries R."/>
            <person name="Hainaut M."/>
            <person name="Hatakka A."/>
            <person name="Henrissat B."/>
            <person name="Hilden K."/>
            <person name="Kuo R."/>
            <person name="Labutti K."/>
            <person name="Lipzen A."/>
            <person name="Makela M.R."/>
            <person name="Sandor L."/>
            <person name="Spatafora J.W."/>
            <person name="Grigoriev I.V."/>
            <person name="Hibbett D.S."/>
        </authorList>
    </citation>
    <scope>NUCLEOTIDE SEQUENCE [LARGE SCALE GENOMIC DNA]</scope>
    <source>
        <strain evidence="18 19">3A-2</strain>
    </source>
</reference>
<evidence type="ECO:0000256" key="11">
    <source>
        <dbReference type="ARBA" id="ARBA00022837"/>
    </source>
</evidence>
<proteinExistence type="predicted"/>
<dbReference type="AlphaFoldDB" id="A0A8E2DFS1"/>
<sequence>MVSIALLIASLVCSVVGKPVTRNLQVHEARTVPPQFQHSGPASPDTVLNLRLALVQSDPVGLQNTLLEVSDPSSASYGQWLSKEKVENFVSPSAESVEAVTMWLQENSLNASKLSPAGDWLSISVPVSKANELLNADFSVFEHVDTGAQAIRTLQYSIPMGFESHIDLIHPTVQFPIKMAGPQLVSAQPSNTDATPASSCASAITPQCLLDLYGIPSTPAKDKSNVLGVSSFEDDWANTADLQQFLKTFRPDLPSSQTFTLLSIDGGNNDQSRISAGLEANLDTQYTMGIASLVPTTFISVGFDTTDGIGGFLDEILYLINASAPPQVLTTSYGFNEDSITEALAINMCNAYAQLGTRGVSVVFASGDGGVSGGHTGDCSAFVPVFPASCPFVTSVGGTTSVPETAADFSSGGFSNIFAVPSWQADAVNDYMTVLGDTYTGLYNRSGRGFPDVSAQSYNFSVVQDATILGVQGTSCASPTFASVISLLNDGLLSAGKPVLGFLNPLLYANPDVLADITTGSNPGCGTDGFNATTGWDPITGLGTPQFAAFQKLVDYSAKDAQTG</sequence>
<keyword evidence="11 15" id="KW-0106">Calcium</keyword>
<comment type="subcellular location">
    <subcellularLocation>
        <location evidence="3">Secreted</location>
        <location evidence="3">Extracellular space</location>
    </subcellularLocation>
</comment>
<dbReference type="SMART" id="SM00944">
    <property type="entry name" value="Pro-kuma_activ"/>
    <property type="match status" value="1"/>
</dbReference>
<keyword evidence="6 15" id="KW-0645">Protease</keyword>
<keyword evidence="14" id="KW-0325">Glycoprotein</keyword>
<evidence type="ECO:0000256" key="8">
    <source>
        <dbReference type="ARBA" id="ARBA00022729"/>
    </source>
</evidence>
<evidence type="ECO:0000256" key="4">
    <source>
        <dbReference type="ARBA" id="ARBA00012462"/>
    </source>
</evidence>
<dbReference type="GO" id="GO:0046872">
    <property type="term" value="F:metal ion binding"/>
    <property type="evidence" value="ECO:0007669"/>
    <property type="project" value="UniProtKB-UniRule"/>
</dbReference>
<evidence type="ECO:0000256" key="10">
    <source>
        <dbReference type="ARBA" id="ARBA00022825"/>
    </source>
</evidence>
<dbReference type="InterPro" id="IPR030400">
    <property type="entry name" value="Sedolisin_dom"/>
</dbReference>
<evidence type="ECO:0000256" key="14">
    <source>
        <dbReference type="ARBA" id="ARBA00023180"/>
    </source>
</evidence>
<dbReference type="Pfam" id="PF09286">
    <property type="entry name" value="Pro-kuma_activ"/>
    <property type="match status" value="1"/>
</dbReference>
<evidence type="ECO:0000256" key="6">
    <source>
        <dbReference type="ARBA" id="ARBA00022670"/>
    </source>
</evidence>
<feature type="binding site" evidence="15">
    <location>
        <position position="517"/>
    </location>
    <ligand>
        <name>Ca(2+)</name>
        <dbReference type="ChEBI" id="CHEBI:29108"/>
    </ligand>
</feature>
<feature type="active site" description="Charge relay system" evidence="15">
    <location>
        <position position="283"/>
    </location>
</feature>
<dbReference type="GO" id="GO:0008240">
    <property type="term" value="F:tripeptidyl-peptidase activity"/>
    <property type="evidence" value="ECO:0007669"/>
    <property type="project" value="UniProtKB-EC"/>
</dbReference>
<name>A0A8E2DFS1_9APHY</name>
<dbReference type="GO" id="GO:0006508">
    <property type="term" value="P:proteolysis"/>
    <property type="evidence" value="ECO:0007669"/>
    <property type="project" value="UniProtKB-KW"/>
</dbReference>
<dbReference type="GO" id="GO:0005576">
    <property type="term" value="C:extracellular region"/>
    <property type="evidence" value="ECO:0007669"/>
    <property type="project" value="UniProtKB-SubCell"/>
</dbReference>
<keyword evidence="10 15" id="KW-0720">Serine protease</keyword>
<protein>
    <recommendedName>
        <fullName evidence="4">tripeptidyl-peptidase II</fullName>
        <ecNumber evidence="4">3.4.14.10</ecNumber>
    </recommendedName>
</protein>
<dbReference type="CDD" id="cd11377">
    <property type="entry name" value="Pro-peptidase_S53"/>
    <property type="match status" value="1"/>
</dbReference>
<feature type="chain" id="PRO_5035001284" description="tripeptidyl-peptidase II" evidence="16">
    <location>
        <begin position="18"/>
        <end position="564"/>
    </location>
</feature>
<organism evidence="18 19">
    <name type="scientific">Obba rivulosa</name>
    <dbReference type="NCBI Taxonomy" id="1052685"/>
    <lineage>
        <taxon>Eukaryota</taxon>
        <taxon>Fungi</taxon>
        <taxon>Dikarya</taxon>
        <taxon>Basidiomycota</taxon>
        <taxon>Agaricomycotina</taxon>
        <taxon>Agaricomycetes</taxon>
        <taxon>Polyporales</taxon>
        <taxon>Gelatoporiaceae</taxon>
        <taxon>Obba</taxon>
    </lineage>
</organism>
<evidence type="ECO:0000256" key="3">
    <source>
        <dbReference type="ARBA" id="ARBA00004239"/>
    </source>
</evidence>
<keyword evidence="7 15" id="KW-0479">Metal-binding</keyword>
<feature type="binding site" evidence="15">
    <location>
        <position position="516"/>
    </location>
    <ligand>
        <name>Ca(2+)</name>
        <dbReference type="ChEBI" id="CHEBI:29108"/>
    </ligand>
</feature>
<dbReference type="InterPro" id="IPR015366">
    <property type="entry name" value="S53_propep"/>
</dbReference>
<keyword evidence="13" id="KW-0865">Zymogen</keyword>
<dbReference type="SUPFAM" id="SSF54897">
    <property type="entry name" value="Protease propeptides/inhibitors"/>
    <property type="match status" value="1"/>
</dbReference>
<dbReference type="GO" id="GO:0004252">
    <property type="term" value="F:serine-type endopeptidase activity"/>
    <property type="evidence" value="ECO:0007669"/>
    <property type="project" value="UniProtKB-UniRule"/>
</dbReference>
<feature type="signal peptide" evidence="16">
    <location>
        <begin position="1"/>
        <end position="17"/>
    </location>
</feature>
<feature type="active site" description="Charge relay system" evidence="15">
    <location>
        <position position="475"/>
    </location>
</feature>
<dbReference type="OrthoDB" id="409122at2759"/>
<feature type="active site" description="Charge relay system" evidence="15">
    <location>
        <position position="279"/>
    </location>
</feature>
<keyword evidence="8 16" id="KW-0732">Signal</keyword>
<evidence type="ECO:0000256" key="12">
    <source>
        <dbReference type="ARBA" id="ARBA00023026"/>
    </source>
</evidence>
<dbReference type="InterPro" id="IPR036852">
    <property type="entry name" value="Peptidase_S8/S53_dom_sf"/>
</dbReference>
<dbReference type="SUPFAM" id="SSF52743">
    <property type="entry name" value="Subtilisin-like"/>
    <property type="match status" value="1"/>
</dbReference>
<evidence type="ECO:0000256" key="1">
    <source>
        <dbReference type="ARBA" id="ARBA00001910"/>
    </source>
</evidence>
<evidence type="ECO:0000256" key="2">
    <source>
        <dbReference type="ARBA" id="ARBA00002451"/>
    </source>
</evidence>
<evidence type="ECO:0000256" key="5">
    <source>
        <dbReference type="ARBA" id="ARBA00022525"/>
    </source>
</evidence>
<comment type="catalytic activity">
    <reaction evidence="1">
        <text>Release of an N-terminal tripeptide from a polypeptide.</text>
        <dbReference type="EC" id="3.4.14.10"/>
    </reaction>
</comment>
<feature type="binding site" evidence="15">
    <location>
        <position position="535"/>
    </location>
    <ligand>
        <name>Ca(2+)</name>
        <dbReference type="ChEBI" id="CHEBI:29108"/>
    </ligand>
</feature>
<evidence type="ECO:0000256" key="9">
    <source>
        <dbReference type="ARBA" id="ARBA00022801"/>
    </source>
</evidence>
<comment type="cofactor">
    <cofactor evidence="15">
        <name>Ca(2+)</name>
        <dbReference type="ChEBI" id="CHEBI:29108"/>
    </cofactor>
    <text evidence="15">Binds 1 Ca(2+) ion per subunit.</text>
</comment>
<feature type="domain" description="Peptidase S53" evidence="17">
    <location>
        <begin position="203"/>
        <end position="557"/>
    </location>
</feature>
<dbReference type="EC" id="3.4.14.10" evidence="4"/>
<dbReference type="PANTHER" id="PTHR14218:SF15">
    <property type="entry name" value="TRIPEPTIDYL-PEPTIDASE 1"/>
    <property type="match status" value="1"/>
</dbReference>
<feature type="binding site" evidence="15">
    <location>
        <position position="537"/>
    </location>
    <ligand>
        <name>Ca(2+)</name>
        <dbReference type="ChEBI" id="CHEBI:29108"/>
    </ligand>
</feature>
<dbReference type="Gene3D" id="3.40.50.200">
    <property type="entry name" value="Peptidase S8/S53 domain"/>
    <property type="match status" value="1"/>
</dbReference>
<evidence type="ECO:0000259" key="17">
    <source>
        <dbReference type="PROSITE" id="PS51695"/>
    </source>
</evidence>
<evidence type="ECO:0000256" key="15">
    <source>
        <dbReference type="PROSITE-ProRule" id="PRU01032"/>
    </source>
</evidence>
<keyword evidence="5" id="KW-0964">Secreted</keyword>
<keyword evidence="12" id="KW-0843">Virulence</keyword>
<dbReference type="FunFam" id="3.40.50.200:FF:000015">
    <property type="entry name" value="Tripeptidyl peptidase A"/>
    <property type="match status" value="1"/>
</dbReference>
<dbReference type="InterPro" id="IPR050819">
    <property type="entry name" value="Tripeptidyl-peptidase_I"/>
</dbReference>